<dbReference type="OrthoDB" id="8931496at2759"/>
<dbReference type="InterPro" id="IPR036548">
    <property type="entry name" value="Cyt_c_oxidase_su8_sf"/>
</dbReference>
<evidence type="ECO:0000256" key="10">
    <source>
        <dbReference type="SAM" id="Phobius"/>
    </source>
</evidence>
<keyword evidence="7 10" id="KW-1133">Transmembrane helix</keyword>
<dbReference type="PANTHER" id="PTHR16717:SF7">
    <property type="entry name" value="CYTOCHROME C OXIDASE SUBUNIT 8A, MITOCHONDRIAL-LIKE"/>
    <property type="match status" value="1"/>
</dbReference>
<accession>A0A8T2K3H4</accession>
<keyword evidence="5" id="KW-0999">Mitochondrion inner membrane</keyword>
<dbReference type="Gene3D" id="4.10.81.10">
    <property type="entry name" value="Cytochrome c oxidase, subunit 8"/>
    <property type="match status" value="1"/>
</dbReference>
<comment type="caution">
    <text evidence="11">The sequence shown here is derived from an EMBL/GenBank/DDBJ whole genome shotgun (WGS) entry which is preliminary data.</text>
</comment>
<dbReference type="AlphaFoldDB" id="A0A8T2K3H4"/>
<feature type="transmembrane region" description="Helical" evidence="10">
    <location>
        <begin position="66"/>
        <end position="85"/>
    </location>
</feature>
<evidence type="ECO:0000313" key="12">
    <source>
        <dbReference type="Proteomes" id="UP000812440"/>
    </source>
</evidence>
<evidence type="ECO:0000256" key="6">
    <source>
        <dbReference type="ARBA" id="ARBA00022946"/>
    </source>
</evidence>
<evidence type="ECO:0000256" key="7">
    <source>
        <dbReference type="ARBA" id="ARBA00022989"/>
    </source>
</evidence>
<comment type="pathway">
    <text evidence="2">Energy metabolism; oxidative phosphorylation.</text>
</comment>
<dbReference type="GO" id="GO:0006123">
    <property type="term" value="P:mitochondrial electron transport, cytochrome c to oxygen"/>
    <property type="evidence" value="ECO:0007669"/>
    <property type="project" value="InterPro"/>
</dbReference>
<keyword evidence="9 10" id="KW-0472">Membrane</keyword>
<dbReference type="PANTHER" id="PTHR16717">
    <property type="entry name" value="CYTOCHROME C OXIDASE POLYPEPTIDE VIII"/>
    <property type="match status" value="1"/>
</dbReference>
<dbReference type="InterPro" id="IPR003205">
    <property type="entry name" value="Cyt_c_oxidase_su8"/>
</dbReference>
<evidence type="ECO:0000256" key="5">
    <source>
        <dbReference type="ARBA" id="ARBA00022792"/>
    </source>
</evidence>
<reference evidence="11" key="1">
    <citation type="thesis" date="2020" institute="ProQuest LLC" country="789 East Eisenhower Parkway, Ann Arbor, MI, USA">
        <title>Comparative Genomics and Chromosome Evolution.</title>
        <authorList>
            <person name="Mudd A.B."/>
        </authorList>
    </citation>
    <scope>NUCLEOTIDE SEQUENCE</scope>
    <source>
        <strain evidence="11">Female2</strain>
        <tissue evidence="11">Blood</tissue>
    </source>
</reference>
<comment type="subcellular location">
    <subcellularLocation>
        <location evidence="1">Mitochondrion inner membrane</location>
        <topology evidence="1">Single-pass membrane protein</topology>
    </subcellularLocation>
</comment>
<proteinExistence type="inferred from homology"/>
<dbReference type="GO" id="GO:0005743">
    <property type="term" value="C:mitochondrial inner membrane"/>
    <property type="evidence" value="ECO:0007669"/>
    <property type="project" value="UniProtKB-SubCell"/>
</dbReference>
<sequence length="93" mass="10577">MIVRKVLVICTCSPRPFPGSHSHLQAVQKIFRKPAWLFYLNMMMPQRSFSIHSKPPKGKVGPFETIIGLSVFAMGLLTPAGWILLHLPEQRKH</sequence>
<evidence type="ECO:0000256" key="3">
    <source>
        <dbReference type="ARBA" id="ARBA00010117"/>
    </source>
</evidence>
<evidence type="ECO:0000256" key="4">
    <source>
        <dbReference type="ARBA" id="ARBA00022692"/>
    </source>
</evidence>
<evidence type="ECO:0000256" key="9">
    <source>
        <dbReference type="ARBA" id="ARBA00023136"/>
    </source>
</evidence>
<evidence type="ECO:0000256" key="8">
    <source>
        <dbReference type="ARBA" id="ARBA00023128"/>
    </source>
</evidence>
<evidence type="ECO:0000256" key="2">
    <source>
        <dbReference type="ARBA" id="ARBA00004673"/>
    </source>
</evidence>
<dbReference type="EMBL" id="JAACNH010000003">
    <property type="protein sequence ID" value="KAG8449096.1"/>
    <property type="molecule type" value="Genomic_DNA"/>
</dbReference>
<comment type="similarity">
    <text evidence="3">Belongs to the cytochrome c oxidase VIII family.</text>
</comment>
<dbReference type="GO" id="GO:0045277">
    <property type="term" value="C:respiratory chain complex IV"/>
    <property type="evidence" value="ECO:0007669"/>
    <property type="project" value="InterPro"/>
</dbReference>
<keyword evidence="12" id="KW-1185">Reference proteome</keyword>
<protein>
    <submittedName>
        <fullName evidence="11">Uncharacterized protein</fullName>
    </submittedName>
</protein>
<organism evidence="11 12">
    <name type="scientific">Hymenochirus boettgeri</name>
    <name type="common">Congo dwarf clawed frog</name>
    <dbReference type="NCBI Taxonomy" id="247094"/>
    <lineage>
        <taxon>Eukaryota</taxon>
        <taxon>Metazoa</taxon>
        <taxon>Chordata</taxon>
        <taxon>Craniata</taxon>
        <taxon>Vertebrata</taxon>
        <taxon>Euteleostomi</taxon>
        <taxon>Amphibia</taxon>
        <taxon>Batrachia</taxon>
        <taxon>Anura</taxon>
        <taxon>Pipoidea</taxon>
        <taxon>Pipidae</taxon>
        <taxon>Pipinae</taxon>
        <taxon>Hymenochirus</taxon>
    </lineage>
</organism>
<evidence type="ECO:0000313" key="11">
    <source>
        <dbReference type="EMBL" id="KAG8449096.1"/>
    </source>
</evidence>
<evidence type="ECO:0000256" key="1">
    <source>
        <dbReference type="ARBA" id="ARBA00004434"/>
    </source>
</evidence>
<gene>
    <name evidence="11" type="ORF">GDO86_015956</name>
</gene>
<dbReference type="Pfam" id="PF02285">
    <property type="entry name" value="COX8"/>
    <property type="match status" value="1"/>
</dbReference>
<name>A0A8T2K3H4_9PIPI</name>
<dbReference type="SUPFAM" id="SSF81431">
    <property type="entry name" value="Mitochondrial cytochrome c oxidase subunit VIIIb (aka IX)"/>
    <property type="match status" value="1"/>
</dbReference>
<keyword evidence="8" id="KW-0496">Mitochondrion</keyword>
<keyword evidence="6" id="KW-0809">Transit peptide</keyword>
<dbReference type="Proteomes" id="UP000812440">
    <property type="component" value="Chromosome 8_10"/>
</dbReference>
<keyword evidence="4 10" id="KW-0812">Transmembrane</keyword>